<evidence type="ECO:0000313" key="1">
    <source>
        <dbReference type="EMBL" id="MBX49693.1"/>
    </source>
</evidence>
<dbReference type="AlphaFoldDB" id="A0A2P2P4X1"/>
<name>A0A2P2P4X1_RHIMU</name>
<sequence length="22" mass="2621">MDILQLRTEEKKLFLKAIISKC</sequence>
<proteinExistence type="predicted"/>
<reference evidence="1" key="1">
    <citation type="submission" date="2018-02" db="EMBL/GenBank/DDBJ databases">
        <title>Rhizophora mucronata_Transcriptome.</title>
        <authorList>
            <person name="Meera S.P."/>
            <person name="Sreeshan A."/>
            <person name="Augustine A."/>
        </authorList>
    </citation>
    <scope>NUCLEOTIDE SEQUENCE</scope>
    <source>
        <tissue evidence="1">Leaf</tissue>
    </source>
</reference>
<dbReference type="EMBL" id="GGEC01069209">
    <property type="protein sequence ID" value="MBX49693.1"/>
    <property type="molecule type" value="Transcribed_RNA"/>
</dbReference>
<accession>A0A2P2P4X1</accession>
<organism evidence="1">
    <name type="scientific">Rhizophora mucronata</name>
    <name type="common">Asiatic mangrove</name>
    <dbReference type="NCBI Taxonomy" id="61149"/>
    <lineage>
        <taxon>Eukaryota</taxon>
        <taxon>Viridiplantae</taxon>
        <taxon>Streptophyta</taxon>
        <taxon>Embryophyta</taxon>
        <taxon>Tracheophyta</taxon>
        <taxon>Spermatophyta</taxon>
        <taxon>Magnoliopsida</taxon>
        <taxon>eudicotyledons</taxon>
        <taxon>Gunneridae</taxon>
        <taxon>Pentapetalae</taxon>
        <taxon>rosids</taxon>
        <taxon>fabids</taxon>
        <taxon>Malpighiales</taxon>
        <taxon>Rhizophoraceae</taxon>
        <taxon>Rhizophora</taxon>
    </lineage>
</organism>
<protein>
    <submittedName>
        <fullName evidence="1">Uncharacterized protein</fullName>
    </submittedName>
</protein>